<name>A0A519BBP1_9DELT</name>
<dbReference type="CDD" id="cd01335">
    <property type="entry name" value="Radical_SAM"/>
    <property type="match status" value="1"/>
</dbReference>
<reference evidence="6 7" key="1">
    <citation type="submission" date="2019-01" db="EMBL/GenBank/DDBJ databases">
        <title>Insights into ecological role of a new deltaproteobacterial order Candidatus Sinidesulfobacterales (Sva0485) by metagenomics and metatranscriptomics.</title>
        <authorList>
            <person name="Tan S."/>
            <person name="Liu J."/>
            <person name="Fang Y."/>
            <person name="Hedlund B.P."/>
            <person name="Lian Z.H."/>
            <person name="Huang L.Y."/>
            <person name="Li J.T."/>
            <person name="Huang L.N."/>
            <person name="Li W.J."/>
            <person name="Jiang H.C."/>
            <person name="Dong H.L."/>
            <person name="Shu W.S."/>
        </authorList>
    </citation>
    <scope>NUCLEOTIDE SEQUENCE [LARGE SCALE GENOMIC DNA]</scope>
    <source>
        <strain evidence="6">AP3</strain>
    </source>
</reference>
<dbReference type="InterPro" id="IPR006638">
    <property type="entry name" value="Elp3/MiaA/NifB-like_rSAM"/>
</dbReference>
<dbReference type="InterPro" id="IPR013785">
    <property type="entry name" value="Aldolase_TIM"/>
</dbReference>
<keyword evidence="2" id="KW-0479">Metal-binding</keyword>
<dbReference type="SUPFAM" id="SSF102114">
    <property type="entry name" value="Radical SAM enzymes"/>
    <property type="match status" value="1"/>
</dbReference>
<proteinExistence type="predicted"/>
<dbReference type="GO" id="GO:0051536">
    <property type="term" value="F:iron-sulfur cluster binding"/>
    <property type="evidence" value="ECO:0007669"/>
    <property type="project" value="UniProtKB-KW"/>
</dbReference>
<dbReference type="AlphaFoldDB" id="A0A519BBP1"/>
<dbReference type="GO" id="GO:0046872">
    <property type="term" value="F:metal ion binding"/>
    <property type="evidence" value="ECO:0007669"/>
    <property type="project" value="UniProtKB-KW"/>
</dbReference>
<dbReference type="InterPro" id="IPR007197">
    <property type="entry name" value="rSAM"/>
</dbReference>
<dbReference type="PANTHER" id="PTHR43288:SF2">
    <property type="entry name" value="RADICAL SAM CORE DOMAIN-CONTAINING PROTEIN"/>
    <property type="match status" value="1"/>
</dbReference>
<evidence type="ECO:0000259" key="5">
    <source>
        <dbReference type="SMART" id="SM00729"/>
    </source>
</evidence>
<comment type="caution">
    <text evidence="6">The sequence shown here is derived from an EMBL/GenBank/DDBJ whole genome shotgun (WGS) entry which is preliminary data.</text>
</comment>
<organism evidence="6 7">
    <name type="scientific">Candidatus Acidulodesulfobacterium ferriphilum</name>
    <dbReference type="NCBI Taxonomy" id="2597223"/>
    <lineage>
        <taxon>Bacteria</taxon>
        <taxon>Deltaproteobacteria</taxon>
        <taxon>Candidatus Acidulodesulfobacterales</taxon>
        <taxon>Candidatus Acidulodesulfobacterium</taxon>
    </lineage>
</organism>
<gene>
    <name evidence="6" type="ORF">EVJ47_05535</name>
</gene>
<sequence length="333" mass="37013">MSFYEFNEDFSRDYLEGFKIRKANFNSEMHFYAPSIKAYETEDFKNNKSDSFPPFSITGEACSLKCEHCNAEILKSMAPVVTEDSLYERAYSIYKSNGSGFLLSGGSNSRGIVDILPYIGAIKRIKSDFNLKVIVHCGLITEEIADGLYSAGVDSAMLDIIGDEDTIRKVYHLNATVSDYENSLKFLSERNIPSSPHVVIGLKHGKIAGEYNAIDIISRYNISSLVLVGFMPMHNTKMENIAPPEPEEIGDIFLYARKKFLSIPVLLGCERPYGLNKFKIEELAVKSGLNGIAYPSEGIIPFSVKLGLKPKLSEVCCSLIFSEMALQAIELGN</sequence>
<evidence type="ECO:0000256" key="3">
    <source>
        <dbReference type="ARBA" id="ARBA00023004"/>
    </source>
</evidence>
<evidence type="ECO:0000256" key="1">
    <source>
        <dbReference type="ARBA" id="ARBA00022691"/>
    </source>
</evidence>
<evidence type="ECO:0000313" key="6">
    <source>
        <dbReference type="EMBL" id="RZD14628.1"/>
    </source>
</evidence>
<dbReference type="SFLD" id="SFLDS00029">
    <property type="entry name" value="Radical_SAM"/>
    <property type="match status" value="1"/>
</dbReference>
<dbReference type="PANTHER" id="PTHR43288">
    <property type="entry name" value="BIOTIN SYNTHASE-RELATED PROTEIN, RADICAL SAM SUPERFAMILY"/>
    <property type="match status" value="1"/>
</dbReference>
<dbReference type="Proteomes" id="UP000320813">
    <property type="component" value="Unassembled WGS sequence"/>
</dbReference>
<dbReference type="InterPro" id="IPR058240">
    <property type="entry name" value="rSAM_sf"/>
</dbReference>
<evidence type="ECO:0000256" key="2">
    <source>
        <dbReference type="ARBA" id="ARBA00022723"/>
    </source>
</evidence>
<dbReference type="Gene3D" id="3.20.20.70">
    <property type="entry name" value="Aldolase class I"/>
    <property type="match status" value="1"/>
</dbReference>
<keyword evidence="3" id="KW-0408">Iron</keyword>
<evidence type="ECO:0000313" key="7">
    <source>
        <dbReference type="Proteomes" id="UP000320813"/>
    </source>
</evidence>
<keyword evidence="4" id="KW-0411">Iron-sulfur</keyword>
<dbReference type="Pfam" id="PF04055">
    <property type="entry name" value="Radical_SAM"/>
    <property type="match status" value="1"/>
</dbReference>
<dbReference type="SFLD" id="SFLDG01113">
    <property type="entry name" value="Uncharacterised_Radical_SAM_Su"/>
    <property type="match status" value="1"/>
</dbReference>
<accession>A0A519BBP1</accession>
<dbReference type="EMBL" id="SGBD01000002">
    <property type="protein sequence ID" value="RZD14628.1"/>
    <property type="molecule type" value="Genomic_DNA"/>
</dbReference>
<dbReference type="GO" id="GO:0003824">
    <property type="term" value="F:catalytic activity"/>
    <property type="evidence" value="ECO:0007669"/>
    <property type="project" value="InterPro"/>
</dbReference>
<keyword evidence="1" id="KW-0949">S-adenosyl-L-methionine</keyword>
<protein>
    <submittedName>
        <fullName evidence="6">Radical SAM protein</fullName>
    </submittedName>
</protein>
<feature type="domain" description="Elp3/MiaA/NifB-like radical SAM core" evidence="5">
    <location>
        <begin position="52"/>
        <end position="255"/>
    </location>
</feature>
<dbReference type="SMART" id="SM00729">
    <property type="entry name" value="Elp3"/>
    <property type="match status" value="1"/>
</dbReference>
<evidence type="ECO:0000256" key="4">
    <source>
        <dbReference type="ARBA" id="ARBA00023014"/>
    </source>
</evidence>